<proteinExistence type="predicted"/>
<evidence type="ECO:0000256" key="1">
    <source>
        <dbReference type="SAM" id="MobiDB-lite"/>
    </source>
</evidence>
<keyword evidence="3" id="KW-1185">Reference proteome</keyword>
<comment type="caution">
    <text evidence="2">The sequence shown here is derived from an EMBL/GenBank/DDBJ whole genome shotgun (WGS) entry which is preliminary data.</text>
</comment>
<feature type="compositionally biased region" description="Polar residues" evidence="1">
    <location>
        <begin position="58"/>
        <end position="70"/>
    </location>
</feature>
<evidence type="ECO:0000313" key="2">
    <source>
        <dbReference type="EMBL" id="RLV96414.1"/>
    </source>
</evidence>
<gene>
    <name evidence="2" type="ORF">DV515_00012623</name>
</gene>
<dbReference type="EMBL" id="QUSF01000071">
    <property type="protein sequence ID" value="RLV96414.1"/>
    <property type="molecule type" value="Genomic_DNA"/>
</dbReference>
<dbReference type="AlphaFoldDB" id="A0A3L8S329"/>
<sequence length="323" mass="35274">MSQTSCENKKESSFTAKSLEVPFPTSDDTEDWNKKCSNPLPAPLQLPKCPTKAEADPQDQQGCELQSQGSPCSTLLKPLLLTSQQSSCPAHTPDRSFPTHSLRPALKKTPCPVPLLGVTTASKVETEQKQESSGDHQCTAAHELKEIKALARGAFHDGLDADERAHIPDKTAALPFHADYTPSWEEEPRIKSHQPFWEATMLQCLQTEILQPSLIPKPHKLVWKRRSLVPGRAGSSEAAAAHQGQAVKFFQEASVCPCLHQGSREGQATSPGSSAHKPLQCRQTSEQGSRVLIKTIIKALKQQNGAKCPCNPNVPKPVTRRPP</sequence>
<reference evidence="2 3" key="1">
    <citation type="journal article" date="2018" name="Proc. R. Soc. B">
        <title>A non-coding region near Follistatin controls head colour polymorphism in the Gouldian finch.</title>
        <authorList>
            <person name="Toomey M.B."/>
            <person name="Marques C.I."/>
            <person name="Andrade P."/>
            <person name="Araujo P.M."/>
            <person name="Sabatino S."/>
            <person name="Gazda M.A."/>
            <person name="Afonso S."/>
            <person name="Lopes R.J."/>
            <person name="Corbo J.C."/>
            <person name="Carneiro M."/>
        </authorList>
    </citation>
    <scope>NUCLEOTIDE SEQUENCE [LARGE SCALE GENOMIC DNA]</scope>
    <source>
        <strain evidence="2">Red01</strain>
        <tissue evidence="2">Muscle</tissue>
    </source>
</reference>
<feature type="region of interest" description="Disordered" evidence="1">
    <location>
        <begin position="85"/>
        <end position="104"/>
    </location>
</feature>
<organism evidence="2 3">
    <name type="scientific">Chloebia gouldiae</name>
    <name type="common">Gouldian finch</name>
    <name type="synonym">Erythrura gouldiae</name>
    <dbReference type="NCBI Taxonomy" id="44316"/>
    <lineage>
        <taxon>Eukaryota</taxon>
        <taxon>Metazoa</taxon>
        <taxon>Chordata</taxon>
        <taxon>Craniata</taxon>
        <taxon>Vertebrata</taxon>
        <taxon>Euteleostomi</taxon>
        <taxon>Archelosauria</taxon>
        <taxon>Archosauria</taxon>
        <taxon>Dinosauria</taxon>
        <taxon>Saurischia</taxon>
        <taxon>Theropoda</taxon>
        <taxon>Coelurosauria</taxon>
        <taxon>Aves</taxon>
        <taxon>Neognathae</taxon>
        <taxon>Neoaves</taxon>
        <taxon>Telluraves</taxon>
        <taxon>Australaves</taxon>
        <taxon>Passeriformes</taxon>
        <taxon>Passeroidea</taxon>
        <taxon>Passeridae</taxon>
        <taxon>Chloebia</taxon>
    </lineage>
</organism>
<protein>
    <submittedName>
        <fullName evidence="2">Uncharacterized protein</fullName>
    </submittedName>
</protein>
<accession>A0A3L8S329</accession>
<feature type="region of interest" description="Disordered" evidence="1">
    <location>
        <begin position="1"/>
        <end position="70"/>
    </location>
</feature>
<evidence type="ECO:0000313" key="3">
    <source>
        <dbReference type="Proteomes" id="UP000276834"/>
    </source>
</evidence>
<feature type="compositionally biased region" description="Polar residues" evidence="1">
    <location>
        <begin position="264"/>
        <end position="273"/>
    </location>
</feature>
<feature type="region of interest" description="Disordered" evidence="1">
    <location>
        <begin position="262"/>
        <end position="286"/>
    </location>
</feature>
<feature type="region of interest" description="Disordered" evidence="1">
    <location>
        <begin position="303"/>
        <end position="323"/>
    </location>
</feature>
<dbReference type="Proteomes" id="UP000276834">
    <property type="component" value="Unassembled WGS sequence"/>
</dbReference>
<name>A0A3L8S329_CHLGU</name>